<feature type="transmembrane region" description="Helical" evidence="9">
    <location>
        <begin position="85"/>
        <end position="106"/>
    </location>
</feature>
<evidence type="ECO:0000256" key="4">
    <source>
        <dbReference type="ARBA" id="ARBA00022519"/>
    </source>
</evidence>
<dbReference type="AlphaFoldDB" id="A0A1L1PHA0"/>
<evidence type="ECO:0000256" key="5">
    <source>
        <dbReference type="ARBA" id="ARBA00022692"/>
    </source>
</evidence>
<reference evidence="12" key="2">
    <citation type="submission" date="2014-11" db="EMBL/GenBank/DDBJ databases">
        <title>Draft genome sequence of Hydrogenophaga intermedia S1.</title>
        <authorList>
            <person name="Gan H.M."/>
            <person name="Chew T.H."/>
            <person name="Stolz A."/>
        </authorList>
    </citation>
    <scope>NUCLEOTIDE SEQUENCE [LARGE SCALE GENOMIC DNA]</scope>
    <source>
        <strain evidence="12">S1</strain>
    </source>
</reference>
<protein>
    <recommendedName>
        <fullName evidence="9">TRAP transporter small permease protein</fullName>
    </recommendedName>
</protein>
<dbReference type="Proteomes" id="UP000028878">
    <property type="component" value="Unassembled WGS sequence"/>
</dbReference>
<evidence type="ECO:0000256" key="7">
    <source>
        <dbReference type="ARBA" id="ARBA00023136"/>
    </source>
</evidence>
<keyword evidence="2 9" id="KW-0813">Transport</keyword>
<keyword evidence="6 9" id="KW-1133">Transmembrane helix</keyword>
<keyword evidence="5 9" id="KW-0812">Transmembrane</keyword>
<accession>A0A1L1PHA0</accession>
<dbReference type="GO" id="GO:0022857">
    <property type="term" value="F:transmembrane transporter activity"/>
    <property type="evidence" value="ECO:0007669"/>
    <property type="project" value="UniProtKB-UniRule"/>
</dbReference>
<proteinExistence type="inferred from homology"/>
<reference evidence="12" key="1">
    <citation type="submission" date="2014-02" db="EMBL/GenBank/DDBJ databases">
        <authorList>
            <person name="Gan H."/>
        </authorList>
    </citation>
    <scope>NUCLEOTIDE SEQUENCE [LARGE SCALE GENOMIC DNA]</scope>
    <source>
        <strain evidence="12">S1</strain>
    </source>
</reference>
<dbReference type="PANTHER" id="PTHR35011">
    <property type="entry name" value="2,3-DIKETO-L-GULONATE TRAP TRANSPORTER SMALL PERMEASE PROTEIN YIAM"/>
    <property type="match status" value="1"/>
</dbReference>
<comment type="function">
    <text evidence="9">Part of the tripartite ATP-independent periplasmic (TRAP) transport system.</text>
</comment>
<feature type="transmembrane region" description="Helical" evidence="9">
    <location>
        <begin position="12"/>
        <end position="33"/>
    </location>
</feature>
<evidence type="ECO:0000256" key="8">
    <source>
        <dbReference type="ARBA" id="ARBA00038436"/>
    </source>
</evidence>
<gene>
    <name evidence="11" type="ORF">BN948_03755</name>
</gene>
<evidence type="ECO:0000313" key="11">
    <source>
        <dbReference type="EMBL" id="CDN89318.1"/>
    </source>
</evidence>
<evidence type="ECO:0000256" key="2">
    <source>
        <dbReference type="ARBA" id="ARBA00022448"/>
    </source>
</evidence>
<dbReference type="Pfam" id="PF04290">
    <property type="entry name" value="DctQ"/>
    <property type="match status" value="1"/>
</dbReference>
<organism evidence="11 12">
    <name type="scientific">Hydrogenophaga intermedia</name>
    <dbReference type="NCBI Taxonomy" id="65786"/>
    <lineage>
        <taxon>Bacteria</taxon>
        <taxon>Pseudomonadati</taxon>
        <taxon>Pseudomonadota</taxon>
        <taxon>Betaproteobacteria</taxon>
        <taxon>Burkholderiales</taxon>
        <taxon>Comamonadaceae</taxon>
        <taxon>Hydrogenophaga</taxon>
    </lineage>
</organism>
<dbReference type="InterPro" id="IPR055348">
    <property type="entry name" value="DctQ"/>
</dbReference>
<dbReference type="GO" id="GO:0015740">
    <property type="term" value="P:C4-dicarboxylate transport"/>
    <property type="evidence" value="ECO:0007669"/>
    <property type="project" value="TreeGrafter"/>
</dbReference>
<feature type="transmembrane region" description="Helical" evidence="9">
    <location>
        <begin position="126"/>
        <end position="146"/>
    </location>
</feature>
<dbReference type="RefSeq" id="WP_009517671.1">
    <property type="nucleotide sequence ID" value="NZ_CCAE010000040.1"/>
</dbReference>
<comment type="subunit">
    <text evidence="9">The complex comprises the extracytoplasmic solute receptor protein and the two transmembrane proteins.</text>
</comment>
<evidence type="ECO:0000256" key="1">
    <source>
        <dbReference type="ARBA" id="ARBA00004429"/>
    </source>
</evidence>
<feature type="domain" description="Tripartite ATP-independent periplasmic transporters DctQ component" evidence="10">
    <location>
        <begin position="25"/>
        <end position="154"/>
    </location>
</feature>
<sequence length="168" mass="18354">MDAFVRTVHRWLLALSCVSMLAAFITVSLGILARLLRWDIAGLDAYAGYAIAASLFLALPATLLRGEHIRVTLVLERLPARGRAALEWWCLLAGTALSLYLSWYAARLVWVSHLTHDVSPAADVTPLWIPQIAMAVGCLGLTLAFVQAVLQRWRGSDPFAVASAARTE</sequence>
<comment type="subcellular location">
    <subcellularLocation>
        <location evidence="1 9">Cell inner membrane</location>
        <topology evidence="1 9">Multi-pass membrane protein</topology>
    </subcellularLocation>
</comment>
<evidence type="ECO:0000313" key="12">
    <source>
        <dbReference type="Proteomes" id="UP000028878"/>
    </source>
</evidence>
<evidence type="ECO:0000256" key="6">
    <source>
        <dbReference type="ARBA" id="ARBA00022989"/>
    </source>
</evidence>
<dbReference type="GO" id="GO:0005886">
    <property type="term" value="C:plasma membrane"/>
    <property type="evidence" value="ECO:0007669"/>
    <property type="project" value="UniProtKB-SubCell"/>
</dbReference>
<keyword evidence="4 9" id="KW-0997">Cell inner membrane</keyword>
<feature type="transmembrane region" description="Helical" evidence="9">
    <location>
        <begin position="45"/>
        <end position="64"/>
    </location>
</feature>
<evidence type="ECO:0000256" key="3">
    <source>
        <dbReference type="ARBA" id="ARBA00022475"/>
    </source>
</evidence>
<dbReference type="PANTHER" id="PTHR35011:SF10">
    <property type="entry name" value="TRAP TRANSPORTER SMALL PERMEASE PROTEIN"/>
    <property type="match status" value="1"/>
</dbReference>
<evidence type="ECO:0000259" key="10">
    <source>
        <dbReference type="Pfam" id="PF04290"/>
    </source>
</evidence>
<name>A0A1L1PHA0_HYDIT</name>
<keyword evidence="12" id="KW-1185">Reference proteome</keyword>
<comment type="similarity">
    <text evidence="8 9">Belongs to the TRAP transporter small permease family.</text>
</comment>
<dbReference type="EMBL" id="CCAE010000040">
    <property type="protein sequence ID" value="CDN89318.1"/>
    <property type="molecule type" value="Genomic_DNA"/>
</dbReference>
<keyword evidence="7 9" id="KW-0472">Membrane</keyword>
<dbReference type="InterPro" id="IPR007387">
    <property type="entry name" value="TRAP_DctQ"/>
</dbReference>
<keyword evidence="3" id="KW-1003">Cell membrane</keyword>
<evidence type="ECO:0000256" key="9">
    <source>
        <dbReference type="RuleBase" id="RU369079"/>
    </source>
</evidence>